<accession>A0AA47IEH2</accession>
<dbReference type="Gene3D" id="1.10.260.40">
    <property type="entry name" value="lambda repressor-like DNA-binding domains"/>
    <property type="match status" value="1"/>
</dbReference>
<protein>
    <submittedName>
        <fullName evidence="2">Helix-turn-helix domain-containing protein</fullName>
    </submittedName>
</protein>
<dbReference type="Pfam" id="PF13744">
    <property type="entry name" value="HTH_37"/>
    <property type="match status" value="1"/>
</dbReference>
<dbReference type="InterPro" id="IPR010982">
    <property type="entry name" value="Lambda_DNA-bd_dom_sf"/>
</dbReference>
<dbReference type="RefSeq" id="WP_180316222.1">
    <property type="nucleotide sequence ID" value="NZ_CP107242.1"/>
</dbReference>
<dbReference type="GO" id="GO:0003677">
    <property type="term" value="F:DNA binding"/>
    <property type="evidence" value="ECO:0007669"/>
    <property type="project" value="InterPro"/>
</dbReference>
<gene>
    <name evidence="2" type="ORF">OEG85_24290</name>
</gene>
<sequence length="85" mass="9317">MVEFERSSGNVYADLHHPDAAAMHARANLVASLDAAIEARRWSREQAADALGLPVPELARVLQGHFHAYQVDDVAGWLDKARGAR</sequence>
<dbReference type="EMBL" id="CP107242">
    <property type="protein sequence ID" value="WAH66889.1"/>
    <property type="molecule type" value="Genomic_DNA"/>
</dbReference>
<dbReference type="AlphaFoldDB" id="A0AA47IEH2"/>
<reference evidence="2" key="1">
    <citation type="submission" date="2022-10" db="EMBL/GenBank/DDBJ databases">
        <title>Complete genome sequence resource for Xanthomonas hortorum isolated from Greek Oregano.</title>
        <authorList>
            <person name="Gonzalez-Tobon J."/>
            <person name="Helmann T.C."/>
            <person name="Daughtrey M."/>
            <person name="Stodghill P.V."/>
            <person name="Filiatrault M.J."/>
        </authorList>
    </citation>
    <scope>NUCLEOTIDE SEQUENCE</scope>
    <source>
        <strain evidence="2">Oregano 108</strain>
        <plasmid evidence="2">unnamed1</plasmid>
    </source>
</reference>
<dbReference type="Proteomes" id="UP001164737">
    <property type="component" value="Plasmid unnamed1"/>
</dbReference>
<dbReference type="InterPro" id="IPR039554">
    <property type="entry name" value="HigA2-like_HTH"/>
</dbReference>
<organism evidence="2 3">
    <name type="scientific">Xanthomonas hortorum</name>
    <dbReference type="NCBI Taxonomy" id="56454"/>
    <lineage>
        <taxon>Bacteria</taxon>
        <taxon>Pseudomonadati</taxon>
        <taxon>Pseudomonadota</taxon>
        <taxon>Gammaproteobacteria</taxon>
        <taxon>Lysobacterales</taxon>
        <taxon>Lysobacteraceae</taxon>
        <taxon>Xanthomonas</taxon>
    </lineage>
</organism>
<evidence type="ECO:0000313" key="2">
    <source>
        <dbReference type="EMBL" id="WAH66889.1"/>
    </source>
</evidence>
<name>A0AA47IEH2_9XANT</name>
<dbReference type="SUPFAM" id="SSF47413">
    <property type="entry name" value="lambda repressor-like DNA-binding domains"/>
    <property type="match status" value="1"/>
</dbReference>
<keyword evidence="2" id="KW-0614">Plasmid</keyword>
<geneLocation type="plasmid" evidence="2 3">
    <name>unnamed1</name>
</geneLocation>
<proteinExistence type="predicted"/>
<evidence type="ECO:0000313" key="3">
    <source>
        <dbReference type="Proteomes" id="UP001164737"/>
    </source>
</evidence>
<feature type="domain" description="HigA2-like helix-turn-helix" evidence="1">
    <location>
        <begin position="11"/>
        <end position="74"/>
    </location>
</feature>
<evidence type="ECO:0000259" key="1">
    <source>
        <dbReference type="Pfam" id="PF13744"/>
    </source>
</evidence>